<organism evidence="3">
    <name type="scientific">Lygus hesperus</name>
    <name type="common">Western plant bug</name>
    <dbReference type="NCBI Taxonomy" id="30085"/>
    <lineage>
        <taxon>Eukaryota</taxon>
        <taxon>Metazoa</taxon>
        <taxon>Ecdysozoa</taxon>
        <taxon>Arthropoda</taxon>
        <taxon>Hexapoda</taxon>
        <taxon>Insecta</taxon>
        <taxon>Pterygota</taxon>
        <taxon>Neoptera</taxon>
        <taxon>Paraneoptera</taxon>
        <taxon>Hemiptera</taxon>
        <taxon>Heteroptera</taxon>
        <taxon>Panheteroptera</taxon>
        <taxon>Cimicomorpha</taxon>
        <taxon>Miridae</taxon>
        <taxon>Mirini</taxon>
        <taxon>Lygus</taxon>
    </lineage>
</organism>
<protein>
    <submittedName>
        <fullName evidence="3">Queuine tRNA-ribosyltransferase</fullName>
    </submittedName>
</protein>
<dbReference type="GO" id="GO:0005829">
    <property type="term" value="C:cytosol"/>
    <property type="evidence" value="ECO:0007669"/>
    <property type="project" value="TreeGrafter"/>
</dbReference>
<keyword evidence="1" id="KW-0862">Zinc</keyword>
<evidence type="ECO:0000256" key="1">
    <source>
        <dbReference type="ARBA" id="ARBA00022833"/>
    </source>
</evidence>
<dbReference type="SUPFAM" id="SSF51713">
    <property type="entry name" value="tRNA-guanine transglycosylase"/>
    <property type="match status" value="1"/>
</dbReference>
<dbReference type="Gene3D" id="3.20.20.105">
    <property type="entry name" value="Queuine tRNA-ribosyltransferase-like"/>
    <property type="match status" value="1"/>
</dbReference>
<dbReference type="NCBIfam" id="TIGR00449">
    <property type="entry name" value="tgt_general"/>
    <property type="match status" value="1"/>
</dbReference>
<keyword evidence="3" id="KW-0808">Transferase</keyword>
<dbReference type="Pfam" id="PF01702">
    <property type="entry name" value="TGT"/>
    <property type="match status" value="1"/>
</dbReference>
<feature type="domain" description="tRNA-guanine(15) transglycosylase-like" evidence="2">
    <location>
        <begin position="1"/>
        <end position="105"/>
    </location>
</feature>
<dbReference type="PANTHER" id="PTHR43530:SF1">
    <property type="entry name" value="QUEUINE TRNA-RIBOSYLTRANSFERASE CATALYTIC SUBUNIT 1"/>
    <property type="match status" value="1"/>
</dbReference>
<evidence type="ECO:0000313" key="3">
    <source>
        <dbReference type="EMBL" id="JAQ06620.1"/>
    </source>
</evidence>
<dbReference type="AlphaFoldDB" id="A0A146LJK6"/>
<dbReference type="PANTHER" id="PTHR43530">
    <property type="entry name" value="QUEUINE TRNA-RIBOSYLTRANSFERASE CATALYTIC SUBUNIT 1"/>
    <property type="match status" value="1"/>
</dbReference>
<dbReference type="InterPro" id="IPR036511">
    <property type="entry name" value="TGT-like_sf"/>
</dbReference>
<name>A0A146LJK6_LYGHE</name>
<dbReference type="EMBL" id="GDHC01012009">
    <property type="protein sequence ID" value="JAQ06620.1"/>
    <property type="molecule type" value="Transcribed_RNA"/>
</dbReference>
<sequence>MFDCVWPSRTARFGSAITPYGVLKLPRKEYQDDISVLCDTCPCIVCSTYRMPKFYLHHLCGKNLGCSLLTIHNLTYMAYFMESIRKALRDGVFPQFVQQQLRNHYPDHRIPLWLYNVFSHVGCLDDTFVSE</sequence>
<accession>A0A146LJK6</accession>
<proteinExistence type="predicted"/>
<dbReference type="InterPro" id="IPR002616">
    <property type="entry name" value="tRNA_ribo_trans-like"/>
</dbReference>
<dbReference type="GO" id="GO:0006400">
    <property type="term" value="P:tRNA modification"/>
    <property type="evidence" value="ECO:0007669"/>
    <property type="project" value="InterPro"/>
</dbReference>
<gene>
    <name evidence="3" type="primary">Qtrt1</name>
    <name evidence="3" type="ORF">g.10967</name>
</gene>
<dbReference type="GO" id="GO:0008479">
    <property type="term" value="F:tRNA-guanosine(34) queuine transglycosylase activity"/>
    <property type="evidence" value="ECO:0007669"/>
    <property type="project" value="TreeGrafter"/>
</dbReference>
<reference evidence="3" key="1">
    <citation type="journal article" date="2016" name="Gigascience">
        <title>De novo construction of an expanded transcriptome assembly for the western tarnished plant bug, Lygus hesperus.</title>
        <authorList>
            <person name="Tassone E.E."/>
            <person name="Geib S.M."/>
            <person name="Hall B."/>
            <person name="Fabrick J.A."/>
            <person name="Brent C.S."/>
            <person name="Hull J.J."/>
        </authorList>
    </citation>
    <scope>NUCLEOTIDE SEQUENCE</scope>
</reference>
<evidence type="ECO:0000259" key="2">
    <source>
        <dbReference type="Pfam" id="PF01702"/>
    </source>
</evidence>